<organism evidence="1">
    <name type="scientific">Picea glauca</name>
    <name type="common">White spruce</name>
    <name type="synonym">Pinus glauca</name>
    <dbReference type="NCBI Taxonomy" id="3330"/>
    <lineage>
        <taxon>Eukaryota</taxon>
        <taxon>Viridiplantae</taxon>
        <taxon>Streptophyta</taxon>
        <taxon>Embryophyta</taxon>
        <taxon>Tracheophyta</taxon>
        <taxon>Spermatophyta</taxon>
        <taxon>Pinopsida</taxon>
        <taxon>Pinidae</taxon>
        <taxon>Conifers I</taxon>
        <taxon>Pinales</taxon>
        <taxon>Pinaceae</taxon>
        <taxon>Picea</taxon>
    </lineage>
</organism>
<dbReference type="AlphaFoldDB" id="A0A117NGS6"/>
<reference evidence="1" key="1">
    <citation type="journal article" date="2015" name="Genome Biol. Evol.">
        <title>Organellar Genomes of White Spruce (Picea glauca): Assembly and Annotation.</title>
        <authorList>
            <person name="Jackman S.D."/>
            <person name="Warren R.L."/>
            <person name="Gibb E.A."/>
            <person name="Vandervalk B.P."/>
            <person name="Mohamadi H."/>
            <person name="Chu J."/>
            <person name="Raymond A."/>
            <person name="Pleasance S."/>
            <person name="Coope R."/>
            <person name="Wildung M.R."/>
            <person name="Ritland C.E."/>
            <person name="Bousquet J."/>
            <person name="Jones S.J."/>
            <person name="Bohlmann J."/>
            <person name="Birol I."/>
        </authorList>
    </citation>
    <scope>NUCLEOTIDE SEQUENCE [LARGE SCALE GENOMIC DNA]</scope>
    <source>
        <tissue evidence="1">Flushing bud</tissue>
    </source>
</reference>
<geneLocation type="mitochondrion" evidence="1"/>
<protein>
    <submittedName>
        <fullName evidence="1">Uncharacterized protein</fullName>
    </submittedName>
</protein>
<sequence>MEILCNELYPFLPASTYPPAEPLQTHTSLGHPDTPPLETYAYDLCLEWEPNSFGPEPILGTLHSILPLDYPLNPLPHTSSYPPDTLPLDLPHTSSLGLWYNP</sequence>
<name>A0A117NGS6_PICGL</name>
<accession>A0A117NGS6</accession>
<evidence type="ECO:0000313" key="1">
    <source>
        <dbReference type="EMBL" id="KUM47270.1"/>
    </source>
</evidence>
<gene>
    <name evidence="1" type="ORF">ABT39_MTgene5455</name>
</gene>
<comment type="caution">
    <text evidence="1">The sequence shown here is derived from an EMBL/GenBank/DDBJ whole genome shotgun (WGS) entry which is preliminary data.</text>
</comment>
<dbReference type="EMBL" id="LKAM01000007">
    <property type="protein sequence ID" value="KUM47270.1"/>
    <property type="molecule type" value="Genomic_DNA"/>
</dbReference>
<keyword evidence="1" id="KW-0496">Mitochondrion</keyword>
<proteinExistence type="predicted"/>